<comment type="subcellular location">
    <subcellularLocation>
        <location evidence="1">Cell membrane</location>
        <topology evidence="1">Multi-pass membrane protein</topology>
    </subcellularLocation>
</comment>
<gene>
    <name evidence="8" type="ORF">LCGC14_0950560</name>
</gene>
<dbReference type="Pfam" id="PF09335">
    <property type="entry name" value="VTT_dom"/>
    <property type="match status" value="1"/>
</dbReference>
<keyword evidence="4 6" id="KW-1133">Transmembrane helix</keyword>
<evidence type="ECO:0000256" key="2">
    <source>
        <dbReference type="ARBA" id="ARBA00022475"/>
    </source>
</evidence>
<dbReference type="InterPro" id="IPR032816">
    <property type="entry name" value="VTT_dom"/>
</dbReference>
<evidence type="ECO:0000256" key="4">
    <source>
        <dbReference type="ARBA" id="ARBA00022989"/>
    </source>
</evidence>
<dbReference type="PANTHER" id="PTHR12677">
    <property type="entry name" value="GOLGI APPARATUS MEMBRANE PROTEIN TVP38-RELATED"/>
    <property type="match status" value="1"/>
</dbReference>
<reference evidence="8" key="1">
    <citation type="journal article" date="2015" name="Nature">
        <title>Complex archaea that bridge the gap between prokaryotes and eukaryotes.</title>
        <authorList>
            <person name="Spang A."/>
            <person name="Saw J.H."/>
            <person name="Jorgensen S.L."/>
            <person name="Zaremba-Niedzwiedzka K."/>
            <person name="Martijn J."/>
            <person name="Lind A.E."/>
            <person name="van Eijk R."/>
            <person name="Schleper C."/>
            <person name="Guy L."/>
            <person name="Ettema T.J."/>
        </authorList>
    </citation>
    <scope>NUCLEOTIDE SEQUENCE</scope>
</reference>
<evidence type="ECO:0000259" key="7">
    <source>
        <dbReference type="Pfam" id="PF09335"/>
    </source>
</evidence>
<evidence type="ECO:0000256" key="6">
    <source>
        <dbReference type="SAM" id="Phobius"/>
    </source>
</evidence>
<evidence type="ECO:0000313" key="8">
    <source>
        <dbReference type="EMBL" id="KKN18953.1"/>
    </source>
</evidence>
<sequence>MASKTNNKPTWLRYLPIVAIFVVTVVGFFTAGDYLNFDTLRDNHKVLIGFRDDNFQVTVLGFMAIYIIIVGFSLPGATLATITGGFLFGTPWGVLINITGATLGAVMIFLAVRMGFGEKLKARLDASEGKMRSIKNGIDENEWSMLFFLRLVPAVPFFVANLIPALLGVPLFRFAVSTFLGIIPGSIVFTSVGAGLGLVFARGETPDLGIIFEPHILLPILGLCALSLLPVLLKTITGKKELLK</sequence>
<protein>
    <recommendedName>
        <fullName evidence="7">VTT domain-containing protein</fullName>
    </recommendedName>
</protein>
<evidence type="ECO:0000256" key="1">
    <source>
        <dbReference type="ARBA" id="ARBA00004651"/>
    </source>
</evidence>
<feature type="transmembrane region" description="Helical" evidence="6">
    <location>
        <begin position="179"/>
        <end position="201"/>
    </location>
</feature>
<feature type="transmembrane region" description="Helical" evidence="6">
    <location>
        <begin position="147"/>
        <end position="167"/>
    </location>
</feature>
<dbReference type="PANTHER" id="PTHR12677:SF59">
    <property type="entry name" value="GOLGI APPARATUS MEMBRANE PROTEIN TVP38-RELATED"/>
    <property type="match status" value="1"/>
</dbReference>
<dbReference type="EMBL" id="LAZR01003379">
    <property type="protein sequence ID" value="KKN18953.1"/>
    <property type="molecule type" value="Genomic_DNA"/>
</dbReference>
<dbReference type="AlphaFoldDB" id="A0A0F9RNV2"/>
<comment type="caution">
    <text evidence="8">The sequence shown here is derived from an EMBL/GenBank/DDBJ whole genome shotgun (WGS) entry which is preliminary data.</text>
</comment>
<name>A0A0F9RNV2_9ZZZZ</name>
<feature type="transmembrane region" description="Helical" evidence="6">
    <location>
        <begin position="55"/>
        <end position="74"/>
    </location>
</feature>
<keyword evidence="3 6" id="KW-0812">Transmembrane</keyword>
<keyword evidence="5 6" id="KW-0472">Membrane</keyword>
<evidence type="ECO:0000256" key="3">
    <source>
        <dbReference type="ARBA" id="ARBA00022692"/>
    </source>
</evidence>
<feature type="domain" description="VTT" evidence="7">
    <location>
        <begin position="75"/>
        <end position="194"/>
    </location>
</feature>
<dbReference type="GO" id="GO:0005886">
    <property type="term" value="C:plasma membrane"/>
    <property type="evidence" value="ECO:0007669"/>
    <property type="project" value="UniProtKB-SubCell"/>
</dbReference>
<evidence type="ECO:0000256" key="5">
    <source>
        <dbReference type="ARBA" id="ARBA00023136"/>
    </source>
</evidence>
<proteinExistence type="predicted"/>
<dbReference type="InterPro" id="IPR015414">
    <property type="entry name" value="TMEM64"/>
</dbReference>
<keyword evidence="2" id="KW-1003">Cell membrane</keyword>
<accession>A0A0F9RNV2</accession>
<feature type="transmembrane region" description="Helical" evidence="6">
    <location>
        <begin position="86"/>
        <end position="112"/>
    </location>
</feature>
<feature type="transmembrane region" description="Helical" evidence="6">
    <location>
        <begin position="216"/>
        <end position="236"/>
    </location>
</feature>
<feature type="transmembrane region" description="Helical" evidence="6">
    <location>
        <begin position="12"/>
        <end position="35"/>
    </location>
</feature>
<organism evidence="8">
    <name type="scientific">marine sediment metagenome</name>
    <dbReference type="NCBI Taxonomy" id="412755"/>
    <lineage>
        <taxon>unclassified sequences</taxon>
        <taxon>metagenomes</taxon>
        <taxon>ecological metagenomes</taxon>
    </lineage>
</organism>